<dbReference type="EMBL" id="CP115611">
    <property type="protein sequence ID" value="WBW72805.1"/>
    <property type="molecule type" value="Genomic_DNA"/>
</dbReference>
<evidence type="ECO:0000313" key="3">
    <source>
        <dbReference type="Proteomes" id="UP001212411"/>
    </source>
</evidence>
<keyword evidence="3" id="KW-1185">Reference proteome</keyword>
<protein>
    <submittedName>
        <fullName evidence="2">Srs2 interacting SWIM domain protein Srs1</fullName>
    </submittedName>
</protein>
<dbReference type="AlphaFoldDB" id="A0AAE9WBE3"/>
<feature type="region of interest" description="Disordered" evidence="1">
    <location>
        <begin position="1"/>
        <end position="28"/>
    </location>
</feature>
<dbReference type="KEGG" id="som:SOMG_00903"/>
<evidence type="ECO:0000313" key="2">
    <source>
        <dbReference type="EMBL" id="WBW72805.1"/>
    </source>
</evidence>
<sequence length="205" mass="23558">MEKETEIQYTKEENQNDQEIPLSSSQSVKEKTEGDLVIFNNDSTLKKSSTNIRSILSDLISTLEEKINIAKVDAIKESRELRLNELLLSDSSIGDIWLGLSFLLHNIWDSAMALMDSNVLYPKDPSYHLWECTLESGKVVHLNLHIWHCNCPQFIYNAFKNLHTFSQEKYHKKWDRWGGECVSQHPPYCAHLLAASLYATCQGIL</sequence>
<gene>
    <name evidence="2" type="primary">sws1</name>
    <name evidence="2" type="ORF">SOMG_00903</name>
</gene>
<feature type="compositionally biased region" description="Basic and acidic residues" evidence="1">
    <location>
        <begin position="1"/>
        <end position="14"/>
    </location>
</feature>
<dbReference type="Proteomes" id="UP001212411">
    <property type="component" value="Chromosome 1"/>
</dbReference>
<dbReference type="RefSeq" id="XP_056037048.1">
    <property type="nucleotide sequence ID" value="XM_056179696.1"/>
</dbReference>
<proteinExistence type="predicted"/>
<name>A0AAE9WBE3_9SCHI</name>
<reference evidence="2 3" key="1">
    <citation type="journal article" date="2023" name="G3 (Bethesda)">
        <title>A high-quality reference genome for the fission yeast Schizosaccharomyces osmophilus.</title>
        <authorList>
            <person name="Jia G.S."/>
            <person name="Zhang W.C."/>
            <person name="Liang Y."/>
            <person name="Liu X.H."/>
            <person name="Rhind N."/>
            <person name="Pidoux A."/>
            <person name="Brysch-Herzberg M."/>
            <person name="Du L.L."/>
        </authorList>
    </citation>
    <scope>NUCLEOTIDE SEQUENCE [LARGE SCALE GENOMIC DNA]</scope>
    <source>
        <strain evidence="2 3">CBS 15793</strain>
    </source>
</reference>
<dbReference type="GeneID" id="80874385"/>
<feature type="compositionally biased region" description="Polar residues" evidence="1">
    <location>
        <begin position="17"/>
        <end position="27"/>
    </location>
</feature>
<organism evidence="2 3">
    <name type="scientific">Schizosaccharomyces osmophilus</name>
    <dbReference type="NCBI Taxonomy" id="2545709"/>
    <lineage>
        <taxon>Eukaryota</taxon>
        <taxon>Fungi</taxon>
        <taxon>Dikarya</taxon>
        <taxon>Ascomycota</taxon>
        <taxon>Taphrinomycotina</taxon>
        <taxon>Schizosaccharomycetes</taxon>
        <taxon>Schizosaccharomycetales</taxon>
        <taxon>Schizosaccharomycetaceae</taxon>
        <taxon>Schizosaccharomyces</taxon>
    </lineage>
</organism>
<evidence type="ECO:0000256" key="1">
    <source>
        <dbReference type="SAM" id="MobiDB-lite"/>
    </source>
</evidence>
<accession>A0AAE9WBE3</accession>